<dbReference type="InterPro" id="IPR036770">
    <property type="entry name" value="Ankyrin_rpt-contain_sf"/>
</dbReference>
<feature type="region of interest" description="Disordered" evidence="1">
    <location>
        <begin position="121"/>
        <end position="142"/>
    </location>
</feature>
<name>A0AAD9DGZ0_9STRA</name>
<keyword evidence="4" id="KW-1185">Reference proteome</keyword>
<dbReference type="PROSITE" id="PS50053">
    <property type="entry name" value="UBIQUITIN_2"/>
    <property type="match status" value="1"/>
</dbReference>
<sequence length="654" mass="72930">MNGSTGDLQLQERKTHVSKSYKANNQLKHPSNAGSKSALSAATARDGPISIRVKNNKSEAEAKFKVGMSTKMKKYFKIYATKNKADVSSMHFVIDGQDIQPDDTPAALGLKQNDSIHCIISDSDSKENDPPKQNSNDTIGTVTKLSKSAAPLSVSKSAATKSDEKKDAAPCQYSNLITSKINSEVNLASAESAISLLESLPPDGIMPEHVKRIKTILARTLEGGRSEVIDDNGNTYFDEPLKRAITKQYDRRDDHVGNICRDDHLDSVQSTLQDESLKRASIERDDTRDDHFGHVCSAVFDDDYLLSNILYFEGSLAISETSYNLVVGYQHPKPYNTDEPSTNIQHLGTPSNALVCKKWKSFVIGEKGREAWTIIMNEKDDKLINLAKEVVDDESMPWSARLLAMAISDDTASLYRAFDDKEDDSQGIGAAFEEADRDEDDDYEENLRSLEVKCPRDHPFSQCCRDAQLFTYDVTSGCEGTQDDWSALFACNIAHAAAKVGSVRALYILEEFHGPGLWTRWFDDSRSNFIGNLVLYACRFPMLEGPLSSVRHFLDQEPTETESSDIYTLYVEHSGCKGNNLHVAAARGHKRLVEVLLRGGMDPTEYCTHPFPLAADWAEVRGHFDVAKLLRQHHSLVRTQPWRFKMSSQCDCQC</sequence>
<evidence type="ECO:0000259" key="2">
    <source>
        <dbReference type="PROSITE" id="PS50053"/>
    </source>
</evidence>
<proteinExistence type="predicted"/>
<comment type="caution">
    <text evidence="3">The sequence shown here is derived from an EMBL/GenBank/DDBJ whole genome shotgun (WGS) entry which is preliminary data.</text>
</comment>
<evidence type="ECO:0000256" key="1">
    <source>
        <dbReference type="SAM" id="MobiDB-lite"/>
    </source>
</evidence>
<feature type="region of interest" description="Disordered" evidence="1">
    <location>
        <begin position="1"/>
        <end position="44"/>
    </location>
</feature>
<dbReference type="Gene3D" id="3.10.20.90">
    <property type="entry name" value="Phosphatidylinositol 3-kinase Catalytic Subunit, Chain A, domain 1"/>
    <property type="match status" value="1"/>
</dbReference>
<protein>
    <recommendedName>
        <fullName evidence="2">Ubiquitin-like domain-containing protein</fullName>
    </recommendedName>
</protein>
<dbReference type="SUPFAM" id="SSF54236">
    <property type="entry name" value="Ubiquitin-like"/>
    <property type="match status" value="1"/>
</dbReference>
<feature type="compositionally biased region" description="Polar residues" evidence="1">
    <location>
        <begin position="131"/>
        <end position="142"/>
    </location>
</feature>
<gene>
    <name evidence="3" type="ORF">QTG54_003364</name>
</gene>
<dbReference type="CDD" id="cd01763">
    <property type="entry name" value="Ubl_SUMO_like"/>
    <property type="match status" value="1"/>
</dbReference>
<dbReference type="PANTHER" id="PTHR10562">
    <property type="entry name" value="SMALL UBIQUITIN-RELATED MODIFIER"/>
    <property type="match status" value="1"/>
</dbReference>
<dbReference type="InterPro" id="IPR022617">
    <property type="entry name" value="Rad60/SUMO-like_dom"/>
</dbReference>
<reference evidence="3" key="1">
    <citation type="submission" date="2023-06" db="EMBL/GenBank/DDBJ databases">
        <title>Survivors Of The Sea: Transcriptome response of Skeletonema marinoi to long-term dormancy.</title>
        <authorList>
            <person name="Pinder M.I.M."/>
            <person name="Kourtchenko O."/>
            <person name="Robertson E.K."/>
            <person name="Larsson T."/>
            <person name="Maumus F."/>
            <person name="Osuna-Cruz C.M."/>
            <person name="Vancaester E."/>
            <person name="Stenow R."/>
            <person name="Vandepoele K."/>
            <person name="Ploug H."/>
            <person name="Bruchert V."/>
            <person name="Godhe A."/>
            <person name="Topel M."/>
        </authorList>
    </citation>
    <scope>NUCLEOTIDE SEQUENCE</scope>
    <source>
        <strain evidence="3">R05AC</strain>
    </source>
</reference>
<dbReference type="Proteomes" id="UP001224775">
    <property type="component" value="Unassembled WGS sequence"/>
</dbReference>
<dbReference type="AlphaFoldDB" id="A0AAD9DGZ0"/>
<dbReference type="EMBL" id="JATAAI010000005">
    <property type="protein sequence ID" value="KAK1745440.1"/>
    <property type="molecule type" value="Genomic_DNA"/>
</dbReference>
<dbReference type="InterPro" id="IPR029071">
    <property type="entry name" value="Ubiquitin-like_domsf"/>
</dbReference>
<feature type="domain" description="Ubiquitin-like" evidence="2">
    <location>
        <begin position="49"/>
        <end position="125"/>
    </location>
</feature>
<dbReference type="Pfam" id="PF11976">
    <property type="entry name" value="Rad60-SLD"/>
    <property type="match status" value="1"/>
</dbReference>
<accession>A0AAD9DGZ0</accession>
<feature type="compositionally biased region" description="Polar residues" evidence="1">
    <location>
        <begin position="21"/>
        <end position="40"/>
    </location>
</feature>
<evidence type="ECO:0000313" key="4">
    <source>
        <dbReference type="Proteomes" id="UP001224775"/>
    </source>
</evidence>
<evidence type="ECO:0000313" key="3">
    <source>
        <dbReference type="EMBL" id="KAK1745440.1"/>
    </source>
</evidence>
<dbReference type="Gene3D" id="1.25.40.20">
    <property type="entry name" value="Ankyrin repeat-containing domain"/>
    <property type="match status" value="1"/>
</dbReference>
<dbReference type="InterPro" id="IPR000626">
    <property type="entry name" value="Ubiquitin-like_dom"/>
</dbReference>
<dbReference type="SUPFAM" id="SSF48403">
    <property type="entry name" value="Ankyrin repeat"/>
    <property type="match status" value="1"/>
</dbReference>
<organism evidence="3 4">
    <name type="scientific">Skeletonema marinoi</name>
    <dbReference type="NCBI Taxonomy" id="267567"/>
    <lineage>
        <taxon>Eukaryota</taxon>
        <taxon>Sar</taxon>
        <taxon>Stramenopiles</taxon>
        <taxon>Ochrophyta</taxon>
        <taxon>Bacillariophyta</taxon>
        <taxon>Coscinodiscophyceae</taxon>
        <taxon>Thalassiosirophycidae</taxon>
        <taxon>Thalassiosirales</taxon>
        <taxon>Skeletonemataceae</taxon>
        <taxon>Skeletonema</taxon>
        <taxon>Skeletonema marinoi-dohrnii complex</taxon>
    </lineage>
</organism>